<dbReference type="CDD" id="cd07996">
    <property type="entry name" value="WGR_MMR_like"/>
    <property type="match status" value="1"/>
</dbReference>
<name>A0A2T0WNG1_9RHOB</name>
<organism evidence="2 3">
    <name type="scientific">Donghicola tyrosinivorans</name>
    <dbReference type="NCBI Taxonomy" id="1652492"/>
    <lineage>
        <taxon>Bacteria</taxon>
        <taxon>Pseudomonadati</taxon>
        <taxon>Pseudomonadota</taxon>
        <taxon>Alphaproteobacteria</taxon>
        <taxon>Rhodobacterales</taxon>
        <taxon>Roseobacteraceae</taxon>
        <taxon>Donghicola</taxon>
    </lineage>
</organism>
<feature type="domain" description="WGR" evidence="1">
    <location>
        <begin position="1"/>
        <end position="83"/>
    </location>
</feature>
<dbReference type="PROSITE" id="PS51977">
    <property type="entry name" value="WGR"/>
    <property type="match status" value="1"/>
</dbReference>
<reference evidence="2 3" key="1">
    <citation type="submission" date="2018-03" db="EMBL/GenBank/DDBJ databases">
        <title>Genomic Encyclopedia of Archaeal and Bacterial Type Strains, Phase II (KMG-II): from individual species to whole genera.</title>
        <authorList>
            <person name="Goeker M."/>
        </authorList>
    </citation>
    <scope>NUCLEOTIDE SEQUENCE [LARGE SCALE GENOMIC DNA]</scope>
    <source>
        <strain evidence="2 3">DSM 100212</strain>
    </source>
</reference>
<dbReference type="InterPro" id="IPR049809">
    <property type="entry name" value="YehF/YfeS-like_WGR"/>
</dbReference>
<gene>
    <name evidence="2" type="ORF">CLV74_10847</name>
</gene>
<protein>
    <submittedName>
        <fullName evidence="2">Putative DNA-binding WGR domain protein</fullName>
    </submittedName>
</protein>
<dbReference type="RefSeq" id="WP_106265245.1">
    <property type="nucleotide sequence ID" value="NZ_PVTQ01000008.1"/>
</dbReference>
<dbReference type="OrthoDB" id="5801306at2"/>
<keyword evidence="2" id="KW-0238">DNA-binding</keyword>
<dbReference type="GO" id="GO:0003677">
    <property type="term" value="F:DNA binding"/>
    <property type="evidence" value="ECO:0007669"/>
    <property type="project" value="UniProtKB-KW"/>
</dbReference>
<dbReference type="SMART" id="SM00773">
    <property type="entry name" value="WGR"/>
    <property type="match status" value="1"/>
</dbReference>
<dbReference type="EMBL" id="PVTQ01000008">
    <property type="protein sequence ID" value="PRY88243.1"/>
    <property type="molecule type" value="Genomic_DNA"/>
</dbReference>
<dbReference type="AlphaFoldDB" id="A0A2T0WNG1"/>
<dbReference type="InterPro" id="IPR008893">
    <property type="entry name" value="WGR_domain"/>
</dbReference>
<keyword evidence="3" id="KW-1185">Reference proteome</keyword>
<dbReference type="SUPFAM" id="SSF142921">
    <property type="entry name" value="WGR domain-like"/>
    <property type="match status" value="1"/>
</dbReference>
<dbReference type="Proteomes" id="UP000238392">
    <property type="component" value="Unassembled WGS sequence"/>
</dbReference>
<dbReference type="Pfam" id="PF05406">
    <property type="entry name" value="WGR"/>
    <property type="match status" value="1"/>
</dbReference>
<accession>A0A2T0WNG1</accession>
<comment type="caution">
    <text evidence="2">The sequence shown here is derived from an EMBL/GenBank/DDBJ whole genome shotgun (WGS) entry which is preliminary data.</text>
</comment>
<evidence type="ECO:0000259" key="1">
    <source>
        <dbReference type="PROSITE" id="PS51977"/>
    </source>
</evidence>
<evidence type="ECO:0000313" key="3">
    <source>
        <dbReference type="Proteomes" id="UP000238392"/>
    </source>
</evidence>
<sequence length="83" mass="9446">MSHDLPSPLYLTRRDAARNMARFYVLSLEETLFGEIALVRNWGRIGSAGQMQRQTFDGRGAAVTVYQRLLRVKQRKGYRASAA</sequence>
<dbReference type="InterPro" id="IPR036930">
    <property type="entry name" value="WGR_dom_sf"/>
</dbReference>
<evidence type="ECO:0000313" key="2">
    <source>
        <dbReference type="EMBL" id="PRY88243.1"/>
    </source>
</evidence>
<proteinExistence type="predicted"/>
<dbReference type="Gene3D" id="2.20.140.10">
    <property type="entry name" value="WGR domain"/>
    <property type="match status" value="1"/>
</dbReference>